<dbReference type="InterPro" id="IPR011050">
    <property type="entry name" value="Pectin_lyase_fold/virulence"/>
</dbReference>
<dbReference type="InterPro" id="IPR039448">
    <property type="entry name" value="Beta_helix"/>
</dbReference>
<name>A0ABY5RM51_HALLR</name>
<feature type="transmembrane region" description="Helical" evidence="2">
    <location>
        <begin position="1040"/>
        <end position="1059"/>
    </location>
</feature>
<feature type="domain" description="Right handed beta helix" evidence="3">
    <location>
        <begin position="361"/>
        <end position="490"/>
    </location>
</feature>
<protein>
    <submittedName>
        <fullName evidence="4">Right-handed parallel beta-helix repeat-containing protein</fullName>
    </submittedName>
</protein>
<sequence length="1062" mass="110754">MTSATGVWTRRALSVLLVVTLVTSLVAPVAVAETTADTTFVESDITEDTTWSPDDGPYRIIQDIHVEPGATLTIRPGTNVQLAEQITLSVDGSLSVNGTEDSPVTISRSDGADAERRWASIRYNGTDLSRLEIRNATVEGGTSGITVDSSDGSITIVDSTLRDFAAAGLSVDDTAVTPSITVKRSVFREIDGHAIRASPSMGATGDVSLRASPNGREESSVHTFSLDAGVGVAFDTVALQYPDDGSVENIDAQSIERIGLDRSRNGSIERSFSQFVTGVSVKDNRLEISFSRPVRIPSDGRFIVEYEDAVNPPTRGVYPVAVDLRKGTTSQLSDGVQASLAVGDFASPVDRRTASGTRVQHLTVRGSTFSQIDGNGIFAAADSVRQFWLVDNQIDRTSGSGVAIRAARSETNLWYNEISARDAGIQLDAKSHLSSTAVKNRIHDARTGIRVHQSGAHPSGEASLSVRENTVTNNTGHGVGITARSTKLEFGFVNNTIRDNGRDGVHATAWVTRGSHLRGNLLEANGDDGFDLDGTGVTKLTLANNHVAGNADAGLTVQTGAAAREITIRNNTVKDGAGHGVVVRSDLLVHQADVSENRLANNAGSGLLVASPITHRGNLTVANNTIAANSYGVVVRGVIETAVRENDIVFNTNAFADPVPVEDVNPGTGVYVAEGSAGAIVNQAETSIPLEELVANPELTEDLVVARLWQDTVVVLRTDGQSHIRPADASALSIRQVTGTLPSEIGIQKTAEGRQSHLIANNSIYGHRRGLTVDIEPLISANTTARIVVDQLRTVEAESNYWGAESGPYHSSILPAGDGNPVVTERGWVDFTPFRTAAPGPTYERPISRIEAPATAPATSRLGVSGASSTSSQPPISQYHFVVNGTPHSAQSSPGLVLTMPNQSLEVELGVEDRLGIDSETVATATVDAVEATATTAPTTTSTGVATTQQAQSPTPSDSGLFAGGGRGGGGLSAILGSVWGLLGGALYLGALLLGGHGMALTLQNRSPPVSGLRIQGLAAAGVLVWLVGGLLSVGSLVGIGLVAAASWGGLTGVAYVLATRG</sequence>
<dbReference type="InterPro" id="IPR006626">
    <property type="entry name" value="PbH1"/>
</dbReference>
<organism evidence="4 5">
    <name type="scientific">Haloferax larsenii</name>
    <dbReference type="NCBI Taxonomy" id="302484"/>
    <lineage>
        <taxon>Archaea</taxon>
        <taxon>Methanobacteriati</taxon>
        <taxon>Methanobacteriota</taxon>
        <taxon>Stenosarchaea group</taxon>
        <taxon>Halobacteria</taxon>
        <taxon>Halobacteriales</taxon>
        <taxon>Haloferacaceae</taxon>
        <taxon>Haloferax</taxon>
    </lineage>
</organism>
<proteinExistence type="predicted"/>
<feature type="domain" description="Right handed beta helix" evidence="3">
    <location>
        <begin position="492"/>
        <end position="583"/>
    </location>
</feature>
<keyword evidence="2" id="KW-1133">Transmembrane helix</keyword>
<geneLocation type="plasmid" evidence="4 5">
    <name>pHl5678-2</name>
</geneLocation>
<keyword evidence="2" id="KW-0812">Transmembrane</keyword>
<evidence type="ECO:0000313" key="4">
    <source>
        <dbReference type="EMBL" id="UVE52265.1"/>
    </source>
</evidence>
<dbReference type="Proteomes" id="UP001058330">
    <property type="component" value="Plasmid pHl5678-2"/>
</dbReference>
<dbReference type="Gene3D" id="2.160.20.10">
    <property type="entry name" value="Single-stranded right-handed beta-helix, Pectin lyase-like"/>
    <property type="match status" value="2"/>
</dbReference>
<dbReference type="SUPFAM" id="SSF51126">
    <property type="entry name" value="Pectin lyase-like"/>
    <property type="match status" value="2"/>
</dbReference>
<evidence type="ECO:0000259" key="3">
    <source>
        <dbReference type="Pfam" id="PF13229"/>
    </source>
</evidence>
<evidence type="ECO:0000256" key="1">
    <source>
        <dbReference type="SAM" id="MobiDB-lite"/>
    </source>
</evidence>
<feature type="transmembrane region" description="Helical" evidence="2">
    <location>
        <begin position="979"/>
        <end position="1003"/>
    </location>
</feature>
<dbReference type="SMART" id="SM00710">
    <property type="entry name" value="PbH1"/>
    <property type="match status" value="15"/>
</dbReference>
<keyword evidence="4" id="KW-0614">Plasmid</keyword>
<dbReference type="InterPro" id="IPR012334">
    <property type="entry name" value="Pectin_lyas_fold"/>
</dbReference>
<accession>A0ABY5RM51</accession>
<feature type="transmembrane region" description="Helical" evidence="2">
    <location>
        <begin position="1015"/>
        <end position="1034"/>
    </location>
</feature>
<dbReference type="Pfam" id="PF13229">
    <property type="entry name" value="Beta_helix"/>
    <property type="match status" value="2"/>
</dbReference>
<dbReference type="EMBL" id="CP078065">
    <property type="protein sequence ID" value="UVE52265.1"/>
    <property type="molecule type" value="Genomic_DNA"/>
</dbReference>
<evidence type="ECO:0000313" key="5">
    <source>
        <dbReference type="Proteomes" id="UP001058330"/>
    </source>
</evidence>
<reference evidence="4" key="1">
    <citation type="submission" date="2021-07" db="EMBL/GenBank/DDBJ databases">
        <title>Studies on halocins as antimicrobial molecules from haloarchaea.</title>
        <authorList>
            <person name="Kumar S."/>
            <person name="Khare S.K."/>
        </authorList>
    </citation>
    <scope>NUCLEOTIDE SEQUENCE</scope>
    <source>
        <strain evidence="4">NCIM 5678</strain>
        <plasmid evidence="4">pHl5678-2</plasmid>
    </source>
</reference>
<feature type="compositionally biased region" description="Polar residues" evidence="1">
    <location>
        <begin position="949"/>
        <end position="958"/>
    </location>
</feature>
<keyword evidence="2" id="KW-0472">Membrane</keyword>
<keyword evidence="5" id="KW-1185">Reference proteome</keyword>
<gene>
    <name evidence="4" type="ORF">KU306_18220</name>
</gene>
<feature type="region of interest" description="Disordered" evidence="1">
    <location>
        <begin position="934"/>
        <end position="963"/>
    </location>
</feature>
<feature type="compositionally biased region" description="Low complexity" evidence="1">
    <location>
        <begin position="934"/>
        <end position="948"/>
    </location>
</feature>
<evidence type="ECO:0000256" key="2">
    <source>
        <dbReference type="SAM" id="Phobius"/>
    </source>
</evidence>